<dbReference type="GO" id="GO:0008168">
    <property type="term" value="F:methyltransferase activity"/>
    <property type="evidence" value="ECO:0007669"/>
    <property type="project" value="UniProtKB-KW"/>
</dbReference>
<keyword evidence="10" id="KW-0808">Transferase</keyword>
<evidence type="ECO:0000313" key="11">
    <source>
        <dbReference type="Proteomes" id="UP000311919"/>
    </source>
</evidence>
<dbReference type="EMBL" id="SKCS01000302">
    <property type="protein sequence ID" value="TNN11305.1"/>
    <property type="molecule type" value="Genomic_DNA"/>
</dbReference>
<dbReference type="AlphaFoldDB" id="A0A4Z2D4A1"/>
<gene>
    <name evidence="10" type="ORF">EWB00_004731</name>
</gene>
<evidence type="ECO:0000256" key="4">
    <source>
        <dbReference type="ARBA" id="ARBA00022989"/>
    </source>
</evidence>
<comment type="subcellular location">
    <subcellularLocation>
        <location evidence="1">Membrane</location>
    </subcellularLocation>
</comment>
<organism evidence="10 11">
    <name type="scientific">Schistosoma japonicum</name>
    <name type="common">Blood fluke</name>
    <dbReference type="NCBI Taxonomy" id="6182"/>
    <lineage>
        <taxon>Eukaryota</taxon>
        <taxon>Metazoa</taxon>
        <taxon>Spiralia</taxon>
        <taxon>Lophotrochozoa</taxon>
        <taxon>Platyhelminthes</taxon>
        <taxon>Trematoda</taxon>
        <taxon>Digenea</taxon>
        <taxon>Strigeidida</taxon>
        <taxon>Schistosomatoidea</taxon>
        <taxon>Schistosomatidae</taxon>
        <taxon>Schistosoma</taxon>
    </lineage>
</organism>
<dbReference type="InterPro" id="IPR019394">
    <property type="entry name" value="TEX28/TMCC"/>
</dbReference>
<keyword evidence="5 7" id="KW-0175">Coiled coil</keyword>
<proteinExistence type="inferred from homology"/>
<feature type="transmembrane region" description="Helical" evidence="9">
    <location>
        <begin position="923"/>
        <end position="946"/>
    </location>
</feature>
<sequence>MEDAFSHTVNDSIANHSHKSISDSGISPGEISNFNSSQCGVPLSCATPIMTVTNPAPKTQQDRSFCSLPSHAYTAIPHTHLSVHNSYESSDTQSSPQMISVIKMNGDNLNKLSGGCKTLQNISADCDVGAQTTTSASTLASGIPACDVAAVTNPIDSELTACKIKQLQHDVVQLETAIKNNLNEQKELNDRLFEQLAEVSKPENNTYKSSSSLLSSSSWDQSVSCESEIKRIYSEKVKMLKKQLKALNEQLQTTHYIIEKLEAYGIPLGQCPKDYVKQFINSRLKSSIGCATTPSLSKGKTSLPSTSLTNNQQPLSCSSSATNDNRNQISMPLDVCRSHELAKTLPARISNPSVDPFKPPARQSNTLPAKTIYDSRPSNSDRLFGPSTQFYISGPYINNSDMKPVPSSRSSLATPISHKHETNEPIMSTGIYTPHKPMLTSHPTAPHFYPHLSHNDPIYSDVYHSSKLVATPNTSVLSTVRTGLGSFGRQLFRVGKPRSHSDENIPVKVNGISPDDNACRKKGSSRPVGYSFFTPNDKKKHKKITKSHLAVSNLLYPPESSSIFIPENLASSSSQPIRAGSLSSTNGINLVNYGGYDPGGGRSMISGFSGMIGTTASKDDPYPGIIDPSNINTVSTTGNNNIGSSSWPEGGDNTLARIFEFLGVSANQVFSSHNLLLSGGNNNVAGVGSSGSSALSASGLGVLDKTKAGSKSHISGANIVSPESFSTPHSGGIATGSLSGTGVGCLGGSNSVMSISPNNLALSFAYLYRRQECQFALLTNQQSQIFQELRDELAVMHNETRSIQSTLNNLTTELEAIRRDATTKAELQNQKLTDASSRIERLDAIAEESRQALPHELAAIRNEFHDSLYSVEYQVTTKIRDLSDNITSINNKVSMIEKPHDQSNALGAHGTELDRVRRKVLHYLTDLCVSFFALVTMLLQVLIRCLNLGAVLTENRKLAVCFSMTVLASCLLVYTSDPIILWLRGNETITDNSDTINRRSQHWRNILIAILSFFRSFSRGMS</sequence>
<dbReference type="Proteomes" id="UP000311919">
    <property type="component" value="Unassembled WGS sequence"/>
</dbReference>
<feature type="transmembrane region" description="Helical" evidence="9">
    <location>
        <begin position="958"/>
        <end position="982"/>
    </location>
</feature>
<keyword evidence="6 9" id="KW-0472">Membrane</keyword>
<dbReference type="Pfam" id="PF10267">
    <property type="entry name" value="Tmemb_cc2"/>
    <property type="match status" value="1"/>
</dbReference>
<accession>A0A4Z2D4A1</accession>
<dbReference type="GO" id="GO:0016020">
    <property type="term" value="C:membrane"/>
    <property type="evidence" value="ECO:0007669"/>
    <property type="project" value="UniProtKB-SubCell"/>
</dbReference>
<evidence type="ECO:0000256" key="1">
    <source>
        <dbReference type="ARBA" id="ARBA00004370"/>
    </source>
</evidence>
<keyword evidence="3 9" id="KW-0812">Transmembrane</keyword>
<evidence type="ECO:0000256" key="2">
    <source>
        <dbReference type="ARBA" id="ARBA00008108"/>
    </source>
</evidence>
<keyword evidence="4 9" id="KW-1133">Transmembrane helix</keyword>
<feature type="coiled-coil region" evidence="7">
    <location>
        <begin position="164"/>
        <end position="191"/>
    </location>
</feature>
<reference evidence="10 11" key="1">
    <citation type="submission" date="2019-03" db="EMBL/GenBank/DDBJ databases">
        <title>An improved genome assembly of the fluke Schistosoma japonicum.</title>
        <authorList>
            <person name="Hu W."/>
            <person name="Luo F."/>
            <person name="Yin M."/>
            <person name="Mo X."/>
            <person name="Sun C."/>
            <person name="Wu Q."/>
            <person name="Zhu B."/>
            <person name="Xiang M."/>
            <person name="Wang J."/>
            <person name="Wang Y."/>
            <person name="Zhang T."/>
            <person name="Xu B."/>
            <person name="Zheng H."/>
            <person name="Feng Z."/>
        </authorList>
    </citation>
    <scope>NUCLEOTIDE SEQUENCE [LARGE SCALE GENOMIC DNA]</scope>
    <source>
        <strain evidence="10">HuSjv2</strain>
        <tissue evidence="10">Worms</tissue>
    </source>
</reference>
<evidence type="ECO:0000256" key="7">
    <source>
        <dbReference type="SAM" id="Coils"/>
    </source>
</evidence>
<evidence type="ECO:0000313" key="10">
    <source>
        <dbReference type="EMBL" id="TNN11305.1"/>
    </source>
</evidence>
<evidence type="ECO:0000256" key="5">
    <source>
        <dbReference type="ARBA" id="ARBA00023054"/>
    </source>
</evidence>
<evidence type="ECO:0000256" key="3">
    <source>
        <dbReference type="ARBA" id="ARBA00022692"/>
    </source>
</evidence>
<keyword evidence="10" id="KW-0489">Methyltransferase</keyword>
<evidence type="ECO:0000256" key="6">
    <source>
        <dbReference type="ARBA" id="ARBA00023136"/>
    </source>
</evidence>
<dbReference type="OrthoDB" id="6267854at2759"/>
<protein>
    <submittedName>
        <fullName evidence="10">DNA methylase N 6 adenine specific isoform 2</fullName>
    </submittedName>
</protein>
<feature type="region of interest" description="Disordered" evidence="8">
    <location>
        <begin position="295"/>
        <end position="324"/>
    </location>
</feature>
<dbReference type="STRING" id="6182.A0A4Z2D4A1"/>
<comment type="caution">
    <text evidence="10">The sequence shown here is derived from an EMBL/GenBank/DDBJ whole genome shotgun (WGS) entry which is preliminary data.</text>
</comment>
<name>A0A4Z2D4A1_SCHJA</name>
<dbReference type="GO" id="GO:0032259">
    <property type="term" value="P:methylation"/>
    <property type="evidence" value="ECO:0007669"/>
    <property type="project" value="UniProtKB-KW"/>
</dbReference>
<comment type="similarity">
    <text evidence="2">Belongs to the TEX28 family.</text>
</comment>
<keyword evidence="11" id="KW-1185">Reference proteome</keyword>
<evidence type="ECO:0000256" key="9">
    <source>
        <dbReference type="SAM" id="Phobius"/>
    </source>
</evidence>
<evidence type="ECO:0000256" key="8">
    <source>
        <dbReference type="SAM" id="MobiDB-lite"/>
    </source>
</evidence>